<dbReference type="PROSITE" id="PS50294">
    <property type="entry name" value="WD_REPEATS_REGION"/>
    <property type="match status" value="1"/>
</dbReference>
<dbReference type="InterPro" id="IPR036322">
    <property type="entry name" value="WD40_repeat_dom_sf"/>
</dbReference>
<dbReference type="PROSITE" id="PS50896">
    <property type="entry name" value="LISH"/>
    <property type="match status" value="1"/>
</dbReference>
<keyword evidence="12" id="KW-1185">Reference proteome</keyword>
<evidence type="ECO:0000256" key="6">
    <source>
        <dbReference type="ARBA" id="ARBA00023242"/>
    </source>
</evidence>
<comment type="similarity">
    <text evidence="7">Belongs to the WD repeat SMU1 family.</text>
</comment>
<dbReference type="AlphaFoldDB" id="A0A075AZ10"/>
<dbReference type="Proteomes" id="UP000030755">
    <property type="component" value="Unassembled WGS sequence"/>
</dbReference>
<reference evidence="11 12" key="1">
    <citation type="journal article" date="2013" name="Curr. Biol.">
        <title>Shared signatures of parasitism and phylogenomics unite Cryptomycota and microsporidia.</title>
        <authorList>
            <person name="James T.Y."/>
            <person name="Pelin A."/>
            <person name="Bonen L."/>
            <person name="Ahrendt S."/>
            <person name="Sain D."/>
            <person name="Corradi N."/>
            <person name="Stajich J.E."/>
        </authorList>
    </citation>
    <scope>NUCLEOTIDE SEQUENCE [LARGE SCALE GENOMIC DNA]</scope>
    <source>
        <strain evidence="11 12">CSF55</strain>
    </source>
</reference>
<name>A0A075AZ10_ROZAC</name>
<evidence type="ECO:0000313" key="11">
    <source>
        <dbReference type="EMBL" id="EPZ33794.1"/>
    </source>
</evidence>
<dbReference type="Gene3D" id="2.130.10.10">
    <property type="entry name" value="YVTN repeat-like/Quinoprotein amine dehydrogenase"/>
    <property type="match status" value="1"/>
</dbReference>
<dbReference type="SMART" id="SM00320">
    <property type="entry name" value="WD40"/>
    <property type="match status" value="5"/>
</dbReference>
<evidence type="ECO:0000256" key="2">
    <source>
        <dbReference type="ARBA" id="ARBA00022574"/>
    </source>
</evidence>
<keyword evidence="3" id="KW-0507">mRNA processing</keyword>
<comment type="subcellular location">
    <subcellularLocation>
        <location evidence="1">Nucleus speckle</location>
    </subcellularLocation>
</comment>
<dbReference type="Pfam" id="PF00400">
    <property type="entry name" value="WD40"/>
    <property type="match status" value="4"/>
</dbReference>
<gene>
    <name evidence="11" type="ORF">O9G_002506</name>
</gene>
<keyword evidence="2 9" id="KW-0853">WD repeat</keyword>
<sequence length="510" mass="57355">MSLEIEANDVVRLILQFLKENNLSNSFSVLQEESQVSLNTVDDPEMFKSNIIEGNWDKVFEELNSVQMPSKNLVDLFEHVFYELMEIGEVGTARSVLRQTDPMIVLREIDPDRYLKLEYMLAKHTFDPSQAYQGTTKEKRRRDIAQKLTSQMEVVEPSRLLTLLGQAIKFNKENGILSKETSALDIFKGENATSGSDEERIPSVNYANIKFAPGSFAESGCFSPNGSFFVTGSADGFIEVWNIQTGQLRTDLEYQAKENFMIMENHVTALRFAKDNVTLASGSNQGELSIWNVQTGKLYKTSRPHLKGITSINFSFDQQYIVTTSFDNTIKMLGIKSMSCLKEFRGHTSFVNDALFTRDGLSVISASSDGSIRFWNVKTGQCSKVIHPFKDPSNNMVSCSVLSLNVMKNSHMTVVGNTNTLSIIDPNGKIVKNISKPEIDAPITHVAFSNSETYAYILLETGKCLAFNMQHDRFEDCAAKFDKDSIGFLHHPTKSILLAYTESCKINLWR</sequence>
<feature type="domain" description="TPL/SMU1 LisH-like dimerisation" evidence="10">
    <location>
        <begin position="6"/>
        <end position="36"/>
    </location>
</feature>
<feature type="repeat" description="WD" evidence="9">
    <location>
        <begin position="260"/>
        <end position="301"/>
    </location>
</feature>
<dbReference type="InterPro" id="IPR045184">
    <property type="entry name" value="SMU1"/>
</dbReference>
<dbReference type="Pfam" id="PF17814">
    <property type="entry name" value="LisH_TPL"/>
    <property type="match status" value="1"/>
</dbReference>
<dbReference type="CDD" id="cd00200">
    <property type="entry name" value="WD40"/>
    <property type="match status" value="1"/>
</dbReference>
<evidence type="ECO:0000256" key="8">
    <source>
        <dbReference type="ARBA" id="ARBA00026184"/>
    </source>
</evidence>
<dbReference type="SMART" id="SM00667">
    <property type="entry name" value="LisH"/>
    <property type="match status" value="1"/>
</dbReference>
<dbReference type="HOGENOM" id="CLU_000288_57_38_1"/>
<accession>A0A075AZ10</accession>
<dbReference type="GO" id="GO:0000398">
    <property type="term" value="P:mRNA splicing, via spliceosome"/>
    <property type="evidence" value="ECO:0007669"/>
    <property type="project" value="InterPro"/>
</dbReference>
<dbReference type="EMBL" id="KE561038">
    <property type="protein sequence ID" value="EPZ33794.1"/>
    <property type="molecule type" value="Genomic_DNA"/>
</dbReference>
<keyword evidence="5" id="KW-0508">mRNA splicing</keyword>
<keyword evidence="4" id="KW-0677">Repeat</keyword>
<dbReference type="STRING" id="988480.A0A075AZ10"/>
<organism evidence="11 12">
    <name type="scientific">Rozella allomycis (strain CSF55)</name>
    <dbReference type="NCBI Taxonomy" id="988480"/>
    <lineage>
        <taxon>Eukaryota</taxon>
        <taxon>Fungi</taxon>
        <taxon>Fungi incertae sedis</taxon>
        <taxon>Cryptomycota</taxon>
        <taxon>Cryptomycota incertae sedis</taxon>
        <taxon>Rozella</taxon>
    </lineage>
</organism>
<evidence type="ECO:0000313" key="12">
    <source>
        <dbReference type="Proteomes" id="UP000030755"/>
    </source>
</evidence>
<dbReference type="InterPro" id="IPR006594">
    <property type="entry name" value="LisH"/>
</dbReference>
<dbReference type="InterPro" id="IPR054532">
    <property type="entry name" value="TPL_SMU1_LisH-like"/>
</dbReference>
<dbReference type="SUPFAM" id="SSF50978">
    <property type="entry name" value="WD40 repeat-like"/>
    <property type="match status" value="1"/>
</dbReference>
<proteinExistence type="inferred from homology"/>
<dbReference type="OMA" id="MMKQQEP"/>
<keyword evidence="6" id="KW-0539">Nucleus</keyword>
<dbReference type="InterPro" id="IPR001680">
    <property type="entry name" value="WD40_rpt"/>
</dbReference>
<dbReference type="PROSITE" id="PS50082">
    <property type="entry name" value="WD_REPEATS_2"/>
    <property type="match status" value="4"/>
</dbReference>
<feature type="repeat" description="WD" evidence="9">
    <location>
        <begin position="344"/>
        <end position="385"/>
    </location>
</feature>
<dbReference type="OrthoDB" id="538223at2759"/>
<protein>
    <recommendedName>
        <fullName evidence="8">WD40 repeat-containing protein SMU1</fullName>
    </recommendedName>
</protein>
<evidence type="ECO:0000256" key="7">
    <source>
        <dbReference type="ARBA" id="ARBA00025801"/>
    </source>
</evidence>
<dbReference type="PANTHER" id="PTHR22848">
    <property type="entry name" value="WD40 REPEAT PROTEIN"/>
    <property type="match status" value="1"/>
</dbReference>
<evidence type="ECO:0000256" key="3">
    <source>
        <dbReference type="ARBA" id="ARBA00022664"/>
    </source>
</evidence>
<dbReference type="PRINTS" id="PR00320">
    <property type="entry name" value="GPROTEINBRPT"/>
</dbReference>
<dbReference type="PROSITE" id="PS00678">
    <property type="entry name" value="WD_REPEATS_1"/>
    <property type="match status" value="1"/>
</dbReference>
<evidence type="ECO:0000256" key="4">
    <source>
        <dbReference type="ARBA" id="ARBA00022737"/>
    </source>
</evidence>
<dbReference type="GO" id="GO:0016607">
    <property type="term" value="C:nuclear speck"/>
    <property type="evidence" value="ECO:0007669"/>
    <property type="project" value="UniProtKB-SubCell"/>
</dbReference>
<feature type="repeat" description="WD" evidence="9">
    <location>
        <begin position="222"/>
        <end position="251"/>
    </location>
</feature>
<dbReference type="InterPro" id="IPR020472">
    <property type="entry name" value="WD40_PAC1"/>
</dbReference>
<evidence type="ECO:0000256" key="1">
    <source>
        <dbReference type="ARBA" id="ARBA00004324"/>
    </source>
</evidence>
<dbReference type="InterPro" id="IPR015943">
    <property type="entry name" value="WD40/YVTN_repeat-like_dom_sf"/>
</dbReference>
<feature type="repeat" description="WD" evidence="9">
    <location>
        <begin position="302"/>
        <end position="343"/>
    </location>
</feature>
<dbReference type="InterPro" id="IPR019775">
    <property type="entry name" value="WD40_repeat_CS"/>
</dbReference>
<evidence type="ECO:0000259" key="10">
    <source>
        <dbReference type="Pfam" id="PF17814"/>
    </source>
</evidence>
<evidence type="ECO:0000256" key="9">
    <source>
        <dbReference type="PROSITE-ProRule" id="PRU00221"/>
    </source>
</evidence>
<evidence type="ECO:0000256" key="5">
    <source>
        <dbReference type="ARBA" id="ARBA00023187"/>
    </source>
</evidence>